<dbReference type="InterPro" id="IPR036941">
    <property type="entry name" value="Rcpt_L-dom_sf"/>
</dbReference>
<keyword evidence="5" id="KW-0472">Membrane</keyword>
<evidence type="ECO:0000256" key="2">
    <source>
        <dbReference type="ARBA" id="ARBA00022801"/>
    </source>
</evidence>
<feature type="region of interest" description="Disordered" evidence="4">
    <location>
        <begin position="453"/>
        <end position="472"/>
    </location>
</feature>
<accession>A0A438NAS1</accession>
<dbReference type="GO" id="GO:0008263">
    <property type="term" value="F:pyrimidine-specific mismatch base pair DNA N-glycosylase activity"/>
    <property type="evidence" value="ECO:0007669"/>
    <property type="project" value="TreeGrafter"/>
</dbReference>
<evidence type="ECO:0000313" key="9">
    <source>
        <dbReference type="Proteomes" id="UP000288859"/>
    </source>
</evidence>
<dbReference type="SUPFAM" id="SSF52058">
    <property type="entry name" value="L domain-like"/>
    <property type="match status" value="2"/>
</dbReference>
<dbReference type="InterPro" id="IPR015637">
    <property type="entry name" value="MUG/TDG"/>
</dbReference>
<dbReference type="GO" id="GO:0004844">
    <property type="term" value="F:uracil DNA N-glycosylase activity"/>
    <property type="evidence" value="ECO:0007669"/>
    <property type="project" value="TreeGrafter"/>
</dbReference>
<sequence>MLLRSRKKFYLILLLVAPAFAQELTAQSCEGPSVTISSNDDVSSISSCGTYNGDIIIDKSATGTIELTGISHLKGDLTCNNASDLTGITFEKLVTISGDFTLAGLPRLADLTFNSIMEVGNIAFTDLPQLQTLDFATGIVTADQVVITNTGLRSLEGLEFTACNSLDISNNPRLISIDLAGITNMTEEVTILANGPSLDVDLGLLKSSNGINVQAAGSLNVSSLDTITGTLGLSYNTFRNFSAPSLTLVMEIDINSNPLLNSLSFPLLSEIAGDLSITNNSRLSSISGFPELVTISGNLNLTGQFASVNLPALVDVQGSSNTQTTINNSTICVIFDNSSIFKGVQTCTIGTQSPDSLPDDSQGTTTPTGTDSGNTDTPNSEPQDTNGGSNSSGVSGGVVGGIVGGVVVVLVLLCGGWWWFKRRHRSPKAERLHDAADSTPELPSGRHHEKAELVGSNNFGDQKPPSELKSDYKERVELPMDNYVSELEGNNVYEMDTHPRPRSRLKQYAYSNPIDTPTQRRSTRLTEASPKGSLEVSSSSPSKKRTRDTLSCLPSITTSNENNSAVKQAEEHGCNVATPPSAKKRRSTTKERSARDPHNPDNKLVDSLRPGLTLVCIGLNPGLMTAATGHAYAHPSNRFWHLLYESGITSKKHHPSETRDLMDLYSIGNTNICARPTRSGDGLTREEMQQGALVLDSKIAELRPEAVVIVGKGIWEALWMMKKGETKFKDPAFHWGWQDRDMQLGRVMGNNGQIIWPGSKTFVATSTSGLAATLRPEEKLAIWRPLGDWMIAKREQAHAARSL</sequence>
<dbReference type="EMBL" id="NAJM01000011">
    <property type="protein sequence ID" value="RVX72716.1"/>
    <property type="molecule type" value="Genomic_DNA"/>
</dbReference>
<proteinExistence type="predicted"/>
<evidence type="ECO:0000256" key="5">
    <source>
        <dbReference type="SAM" id="Phobius"/>
    </source>
</evidence>
<feature type="compositionally biased region" description="Low complexity" evidence="4">
    <location>
        <begin position="529"/>
        <end position="541"/>
    </location>
</feature>
<feature type="domain" description="Uracil-DNA glycosylase-like" evidence="7">
    <location>
        <begin position="605"/>
        <end position="787"/>
    </location>
</feature>
<evidence type="ECO:0000256" key="4">
    <source>
        <dbReference type="SAM" id="MobiDB-lite"/>
    </source>
</evidence>
<keyword evidence="6" id="KW-0732">Signal</keyword>
<dbReference type="Gene3D" id="3.80.20.20">
    <property type="entry name" value="Receptor L-domain"/>
    <property type="match status" value="1"/>
</dbReference>
<reference evidence="8 9" key="1">
    <citation type="submission" date="2017-03" db="EMBL/GenBank/DDBJ databases">
        <title>Genomes of endolithic fungi from Antarctica.</title>
        <authorList>
            <person name="Coleine C."/>
            <person name="Masonjones S."/>
            <person name="Stajich J.E."/>
        </authorList>
    </citation>
    <scope>NUCLEOTIDE SEQUENCE [LARGE SCALE GENOMIC DNA]</scope>
    <source>
        <strain evidence="8 9">CCFEE 6314</strain>
    </source>
</reference>
<dbReference type="PANTHER" id="PTHR12159">
    <property type="entry name" value="G/T AND G/U MISMATCH-SPECIFIC DNA GLYCOSYLASE"/>
    <property type="match status" value="1"/>
</dbReference>
<evidence type="ECO:0000256" key="1">
    <source>
        <dbReference type="ARBA" id="ARBA00022763"/>
    </source>
</evidence>
<feature type="chain" id="PRO_5019117184" description="Uracil-DNA glycosylase-like domain-containing protein" evidence="6">
    <location>
        <begin position="22"/>
        <end position="803"/>
    </location>
</feature>
<dbReference type="VEuPathDB" id="FungiDB:PV10_03374"/>
<evidence type="ECO:0000259" key="7">
    <source>
        <dbReference type="SMART" id="SM00986"/>
    </source>
</evidence>
<organism evidence="8 9">
    <name type="scientific">Exophiala mesophila</name>
    <name type="common">Black yeast-like fungus</name>
    <dbReference type="NCBI Taxonomy" id="212818"/>
    <lineage>
        <taxon>Eukaryota</taxon>
        <taxon>Fungi</taxon>
        <taxon>Dikarya</taxon>
        <taxon>Ascomycota</taxon>
        <taxon>Pezizomycotina</taxon>
        <taxon>Eurotiomycetes</taxon>
        <taxon>Chaetothyriomycetidae</taxon>
        <taxon>Chaetothyriales</taxon>
        <taxon>Herpotrichiellaceae</taxon>
        <taxon>Exophiala</taxon>
    </lineage>
</organism>
<dbReference type="FunFam" id="3.40.470.10:FF:000010">
    <property type="entry name" value="G/U mismatch-specific DNA glycosylase"/>
    <property type="match status" value="1"/>
</dbReference>
<feature type="compositionally biased region" description="Low complexity" evidence="4">
    <location>
        <begin position="359"/>
        <end position="379"/>
    </location>
</feature>
<evidence type="ECO:0000256" key="3">
    <source>
        <dbReference type="ARBA" id="ARBA00023204"/>
    </source>
</evidence>
<dbReference type="PANTHER" id="PTHR12159:SF9">
    <property type="entry name" value="G_T MISMATCH-SPECIFIC THYMINE DNA GLYCOSYLASE"/>
    <property type="match status" value="1"/>
</dbReference>
<dbReference type="AlphaFoldDB" id="A0A438NAS1"/>
<feature type="transmembrane region" description="Helical" evidence="5">
    <location>
        <begin position="398"/>
        <end position="420"/>
    </location>
</feature>
<dbReference type="SUPFAM" id="SSF52141">
    <property type="entry name" value="Uracil-DNA glycosylase-like"/>
    <property type="match status" value="1"/>
</dbReference>
<name>A0A438NAS1_EXOME</name>
<feature type="region of interest" description="Disordered" evidence="4">
    <location>
        <begin position="351"/>
        <end position="393"/>
    </location>
</feature>
<feature type="compositionally biased region" description="Polar residues" evidence="4">
    <location>
        <begin position="509"/>
        <end position="520"/>
    </location>
</feature>
<dbReference type="Gene3D" id="3.40.470.10">
    <property type="entry name" value="Uracil-DNA glycosylase-like domain"/>
    <property type="match status" value="1"/>
</dbReference>
<dbReference type="SMART" id="SM00987">
    <property type="entry name" value="UreE_C"/>
    <property type="match status" value="1"/>
</dbReference>
<feature type="signal peptide" evidence="6">
    <location>
        <begin position="1"/>
        <end position="21"/>
    </location>
</feature>
<evidence type="ECO:0000313" key="8">
    <source>
        <dbReference type="EMBL" id="RVX72716.1"/>
    </source>
</evidence>
<dbReference type="GO" id="GO:0006285">
    <property type="term" value="P:base-excision repair, AP site formation"/>
    <property type="evidence" value="ECO:0007669"/>
    <property type="project" value="InterPro"/>
</dbReference>
<feature type="region of interest" description="Disordered" evidence="4">
    <location>
        <begin position="489"/>
        <end position="605"/>
    </location>
</feature>
<keyword evidence="5" id="KW-1133">Transmembrane helix</keyword>
<evidence type="ECO:0000256" key="6">
    <source>
        <dbReference type="SAM" id="SignalP"/>
    </source>
</evidence>
<keyword evidence="3" id="KW-0234">DNA repair</keyword>
<keyword evidence="2" id="KW-0378">Hydrolase</keyword>
<protein>
    <recommendedName>
        <fullName evidence="7">Uracil-DNA glycosylase-like domain-containing protein</fullName>
    </recommendedName>
</protein>
<feature type="region of interest" description="Disordered" evidence="4">
    <location>
        <begin position="428"/>
        <end position="447"/>
    </location>
</feature>
<feature type="compositionally biased region" description="Basic and acidic residues" evidence="4">
    <location>
        <begin position="588"/>
        <end position="605"/>
    </location>
</feature>
<keyword evidence="1" id="KW-0227">DNA damage</keyword>
<dbReference type="InterPro" id="IPR005122">
    <property type="entry name" value="Uracil-DNA_glycosylase-like"/>
</dbReference>
<feature type="compositionally biased region" description="Polar residues" evidence="4">
    <location>
        <begin position="552"/>
        <end position="566"/>
    </location>
</feature>
<dbReference type="CDD" id="cd10028">
    <property type="entry name" value="UDG-F2_TDG_MUG"/>
    <property type="match status" value="1"/>
</dbReference>
<gene>
    <name evidence="8" type="ORF">B0A52_04114</name>
</gene>
<dbReference type="SMART" id="SM00986">
    <property type="entry name" value="UDG"/>
    <property type="match status" value="1"/>
</dbReference>
<dbReference type="InterPro" id="IPR036895">
    <property type="entry name" value="Uracil-DNA_glycosylase-like_sf"/>
</dbReference>
<dbReference type="Pfam" id="PF03167">
    <property type="entry name" value="UDG"/>
    <property type="match status" value="1"/>
</dbReference>
<dbReference type="Proteomes" id="UP000288859">
    <property type="component" value="Unassembled WGS sequence"/>
</dbReference>
<keyword evidence="5" id="KW-0812">Transmembrane</keyword>
<dbReference type="OrthoDB" id="565731at2759"/>
<comment type="caution">
    <text evidence="8">The sequence shown here is derived from an EMBL/GenBank/DDBJ whole genome shotgun (WGS) entry which is preliminary data.</text>
</comment>